<proteinExistence type="inferred from homology"/>
<dbReference type="InterPro" id="IPR036291">
    <property type="entry name" value="NAD(P)-bd_dom_sf"/>
</dbReference>
<dbReference type="InterPro" id="IPR008030">
    <property type="entry name" value="NmrA-like"/>
</dbReference>
<dbReference type="OMA" id="PGAYVNW"/>
<dbReference type="EMBL" id="KL659584">
    <property type="protein sequence ID" value="KFA69276.1"/>
    <property type="molecule type" value="Genomic_DNA"/>
</dbReference>
<evidence type="ECO:0000256" key="2">
    <source>
        <dbReference type="ARBA" id="ARBA00022857"/>
    </source>
</evidence>
<dbReference type="AlphaFoldDB" id="A0A084QZ91"/>
<reference evidence="4 5" key="1">
    <citation type="journal article" date="2014" name="BMC Genomics">
        <title>Comparative genome sequencing reveals chemotype-specific gene clusters in the toxigenic black mold Stachybotrys.</title>
        <authorList>
            <person name="Semeiks J."/>
            <person name="Borek D."/>
            <person name="Otwinowski Z."/>
            <person name="Grishin N.V."/>
        </authorList>
    </citation>
    <scope>NUCLEOTIDE SEQUENCE [LARGE SCALE GENOMIC DNA]</scope>
    <source>
        <strain evidence="4 5">IBT 40285</strain>
    </source>
</reference>
<dbReference type="InParanoid" id="A0A084QZ91"/>
<dbReference type="STRING" id="1283841.A0A084QZ91"/>
<keyword evidence="2" id="KW-0521">NADP</keyword>
<comment type="similarity">
    <text evidence="1">Belongs to the NmrA-type oxidoreductase family.</text>
</comment>
<dbReference type="Pfam" id="PF05368">
    <property type="entry name" value="NmrA"/>
    <property type="match status" value="1"/>
</dbReference>
<evidence type="ECO:0000259" key="3">
    <source>
        <dbReference type="Pfam" id="PF05368"/>
    </source>
</evidence>
<dbReference type="OrthoDB" id="300709at2759"/>
<keyword evidence="5" id="KW-1185">Reference proteome</keyword>
<dbReference type="PANTHER" id="PTHR42748">
    <property type="entry name" value="NITROGEN METABOLITE REPRESSION PROTEIN NMRA FAMILY MEMBER"/>
    <property type="match status" value="1"/>
</dbReference>
<dbReference type="InterPro" id="IPR051164">
    <property type="entry name" value="NmrA-like_oxidored"/>
</dbReference>
<evidence type="ECO:0000313" key="4">
    <source>
        <dbReference type="EMBL" id="KFA69276.1"/>
    </source>
</evidence>
<dbReference type="Proteomes" id="UP000028524">
    <property type="component" value="Unassembled WGS sequence"/>
</dbReference>
<sequence>MRETLAQGGKYKIRAITTSTQSNGAKALAELPNVTTFQGNPYDEADLQKAYKAEIYWGIRMYELAVQNGLEHFVWAVVDYGSKVGGFAPKYCYGHLDGKNKVAEYLKSQPTFPVAWSVLSSCPYIEMLSESWRAWKDEIGTYIFAVPLGNGASPMIHLHDLGLYARWIFDRPEESSGFNLEVATAHVALEGLVQTFQKVTGKTVTAVRVTPEEYFAGSYECIDPNHKLGRVVYLIQPIHSKGYGVVI</sequence>
<feature type="domain" description="NmrA-like" evidence="3">
    <location>
        <begin position="7"/>
        <end position="215"/>
    </location>
</feature>
<dbReference type="HOGENOM" id="CLU_007383_8_0_1"/>
<protein>
    <recommendedName>
        <fullName evidence="3">NmrA-like domain-containing protein</fullName>
    </recommendedName>
</protein>
<dbReference type="PANTHER" id="PTHR42748:SF14">
    <property type="entry name" value="SNOAL-LIKE DOMAIN-CONTAINING PROTEIN"/>
    <property type="match status" value="1"/>
</dbReference>
<dbReference type="GO" id="GO:0005634">
    <property type="term" value="C:nucleus"/>
    <property type="evidence" value="ECO:0007669"/>
    <property type="project" value="TreeGrafter"/>
</dbReference>
<dbReference type="Gene3D" id="3.40.50.720">
    <property type="entry name" value="NAD(P)-binding Rossmann-like Domain"/>
    <property type="match status" value="1"/>
</dbReference>
<dbReference type="SUPFAM" id="SSF51735">
    <property type="entry name" value="NAD(P)-binding Rossmann-fold domains"/>
    <property type="match status" value="1"/>
</dbReference>
<evidence type="ECO:0000313" key="5">
    <source>
        <dbReference type="Proteomes" id="UP000028524"/>
    </source>
</evidence>
<organism evidence="4 5">
    <name type="scientific">Stachybotrys chlorohalonatus (strain IBT 40285)</name>
    <dbReference type="NCBI Taxonomy" id="1283841"/>
    <lineage>
        <taxon>Eukaryota</taxon>
        <taxon>Fungi</taxon>
        <taxon>Dikarya</taxon>
        <taxon>Ascomycota</taxon>
        <taxon>Pezizomycotina</taxon>
        <taxon>Sordariomycetes</taxon>
        <taxon>Hypocreomycetidae</taxon>
        <taxon>Hypocreales</taxon>
        <taxon>Stachybotryaceae</taxon>
        <taxon>Stachybotrys</taxon>
    </lineage>
</organism>
<name>A0A084QZ91_STAC4</name>
<feature type="non-terminal residue" evidence="4">
    <location>
        <position position="247"/>
    </location>
</feature>
<gene>
    <name evidence="4" type="ORF">S40285_09376</name>
</gene>
<accession>A0A084QZ91</accession>
<evidence type="ECO:0000256" key="1">
    <source>
        <dbReference type="ARBA" id="ARBA00006328"/>
    </source>
</evidence>